<protein>
    <recommendedName>
        <fullName evidence="3">Endonuclease/exonuclease/phosphatase domain-containing protein</fullName>
    </recommendedName>
</protein>
<dbReference type="SUPFAM" id="SSF56219">
    <property type="entry name" value="DNase I-like"/>
    <property type="match status" value="1"/>
</dbReference>
<feature type="non-terminal residue" evidence="1">
    <location>
        <position position="100"/>
    </location>
</feature>
<evidence type="ECO:0000313" key="1">
    <source>
        <dbReference type="EMBL" id="OLY81515.1"/>
    </source>
</evidence>
<dbReference type="Proteomes" id="UP000187455">
    <property type="component" value="Unassembled WGS sequence"/>
</dbReference>
<dbReference type="InterPro" id="IPR036691">
    <property type="entry name" value="Endo/exonu/phosph_ase_sf"/>
</dbReference>
<sequence length="100" mass="11468">MDPPMASRFISRLGMRHQMAEVTNSSGSRYNNGEIGRMIDRIFYTGFNSRENWCTASKYIDISDHMPITAEWNFDSLEIPAKKIKINANRILLAADQLIN</sequence>
<dbReference type="AlphaFoldDB" id="A0A1R0GXE3"/>
<dbReference type="EMBL" id="LSSL01002386">
    <property type="protein sequence ID" value="OLY81515.1"/>
    <property type="molecule type" value="Genomic_DNA"/>
</dbReference>
<keyword evidence="2" id="KW-1185">Reference proteome</keyword>
<gene>
    <name evidence="1" type="ORF">AYI68_g4377</name>
</gene>
<reference evidence="1 2" key="1">
    <citation type="journal article" date="2016" name="Mol. Biol. Evol.">
        <title>Genome-Wide Survey of Gut Fungi (Harpellales) Reveals the First Horizontally Transferred Ubiquitin Gene from a Mosquito Host.</title>
        <authorList>
            <person name="Wang Y."/>
            <person name="White M.M."/>
            <person name="Kvist S."/>
            <person name="Moncalvo J.M."/>
        </authorList>
    </citation>
    <scope>NUCLEOTIDE SEQUENCE [LARGE SCALE GENOMIC DNA]</scope>
    <source>
        <strain evidence="1 2">ALG-7-W6</strain>
    </source>
</reference>
<organism evidence="1 2">
    <name type="scientific">Smittium mucronatum</name>
    <dbReference type="NCBI Taxonomy" id="133383"/>
    <lineage>
        <taxon>Eukaryota</taxon>
        <taxon>Fungi</taxon>
        <taxon>Fungi incertae sedis</taxon>
        <taxon>Zoopagomycota</taxon>
        <taxon>Kickxellomycotina</taxon>
        <taxon>Harpellomycetes</taxon>
        <taxon>Harpellales</taxon>
        <taxon>Legeriomycetaceae</taxon>
        <taxon>Smittium</taxon>
    </lineage>
</organism>
<evidence type="ECO:0000313" key="2">
    <source>
        <dbReference type="Proteomes" id="UP000187455"/>
    </source>
</evidence>
<comment type="caution">
    <text evidence="1">The sequence shown here is derived from an EMBL/GenBank/DDBJ whole genome shotgun (WGS) entry which is preliminary data.</text>
</comment>
<dbReference type="OrthoDB" id="5579505at2759"/>
<evidence type="ECO:0008006" key="3">
    <source>
        <dbReference type="Google" id="ProtNLM"/>
    </source>
</evidence>
<name>A0A1R0GXE3_9FUNG</name>
<proteinExistence type="predicted"/>
<accession>A0A1R0GXE3</accession>